<sequence length="174" mass="19829">MFYYALPSLTGSSGIWAIEFVDRFPNTLVIGRWVESAEIDAQFYSDDGTTELEPVLASCGELYCEAGKVLNRPFFLSEIQPQAFDEADFVEKRVVRYKTPVGPWAKDPKLSEVGRFLAAAMENDLHGYAQMPWQILQKPADEYQVWLATLRKALRNPKVHSYMIVLVAYGRKPE</sequence>
<dbReference type="InterPro" id="IPR029063">
    <property type="entry name" value="SAM-dependent_MTases_sf"/>
</dbReference>
<dbReference type="HOGENOM" id="CLU_010595_2_4_1"/>
<organism evidence="1 2">
    <name type="scientific">Claviceps purpurea (strain 20.1)</name>
    <name type="common">Ergot fungus</name>
    <name type="synonym">Sphacelia segetum</name>
    <dbReference type="NCBI Taxonomy" id="1111077"/>
    <lineage>
        <taxon>Eukaryota</taxon>
        <taxon>Fungi</taxon>
        <taxon>Dikarya</taxon>
        <taxon>Ascomycota</taxon>
        <taxon>Pezizomycotina</taxon>
        <taxon>Sordariomycetes</taxon>
        <taxon>Hypocreomycetidae</taxon>
        <taxon>Hypocreales</taxon>
        <taxon>Clavicipitaceae</taxon>
        <taxon>Claviceps</taxon>
    </lineage>
</organism>
<dbReference type="AlphaFoldDB" id="M1WB51"/>
<dbReference type="STRING" id="1111077.M1WB51"/>
<dbReference type="SUPFAM" id="SSF53335">
    <property type="entry name" value="S-adenosyl-L-methionine-dependent methyltransferases"/>
    <property type="match status" value="1"/>
</dbReference>
<proteinExistence type="predicted"/>
<evidence type="ECO:0000313" key="1">
    <source>
        <dbReference type="EMBL" id="CCE28044.1"/>
    </source>
</evidence>
<reference evidence="1 2" key="1">
    <citation type="journal article" date="2013" name="PLoS Genet.">
        <title>Plant-symbiotic fungi as chemical engineers: Multi-genome analysis of the Clavicipitaceae reveals dynamics of alkaloid loci.</title>
        <authorList>
            <person name="Schardl C.L."/>
            <person name="Young C.A."/>
            <person name="Hesse U."/>
            <person name="Amyotte S.G."/>
            <person name="Andreeva K."/>
            <person name="Calie P.J."/>
            <person name="Fleetwood D.J."/>
            <person name="Haws D.C."/>
            <person name="Moore N."/>
            <person name="Oeser B."/>
            <person name="Panaccione D.G."/>
            <person name="Schweri K.K."/>
            <person name="Voisey C.R."/>
            <person name="Farman M.L."/>
            <person name="Jaromczyk J.W."/>
            <person name="Roe B.A."/>
            <person name="O'Sullivan D.M."/>
            <person name="Scott B."/>
            <person name="Tudzynski P."/>
            <person name="An Z."/>
            <person name="Arnaoudova E.G."/>
            <person name="Bullock C.T."/>
            <person name="Charlton N.D."/>
            <person name="Chen L."/>
            <person name="Cox M."/>
            <person name="Dinkins R.D."/>
            <person name="Florea S."/>
            <person name="Glenn A.E."/>
            <person name="Gordon A."/>
            <person name="Gueldener U."/>
            <person name="Harris D.R."/>
            <person name="Hollin W."/>
            <person name="Jaromczyk J."/>
            <person name="Johnson R.D."/>
            <person name="Khan A.K."/>
            <person name="Leistner E."/>
            <person name="Leuchtmann A."/>
            <person name="Li C."/>
            <person name="Liu J."/>
            <person name="Liu J."/>
            <person name="Liu M."/>
            <person name="Mace W."/>
            <person name="Machado C."/>
            <person name="Nagabhyru P."/>
            <person name="Pan J."/>
            <person name="Schmid J."/>
            <person name="Sugawara K."/>
            <person name="Steiner U."/>
            <person name="Takach J.E."/>
            <person name="Tanaka E."/>
            <person name="Webb J.S."/>
            <person name="Wilson E.V."/>
            <person name="Wiseman J.L."/>
            <person name="Yoshida R."/>
            <person name="Zeng Z."/>
        </authorList>
    </citation>
    <scope>NUCLEOTIDE SEQUENCE [LARGE SCALE GENOMIC DNA]</scope>
    <source>
        <strain evidence="1 2">20.1</strain>
    </source>
</reference>
<dbReference type="Proteomes" id="UP000016801">
    <property type="component" value="Unassembled WGS sequence"/>
</dbReference>
<gene>
    <name evidence="1" type="ORF">CPUR_01518</name>
</gene>
<keyword evidence="2" id="KW-1185">Reference proteome</keyword>
<evidence type="ECO:0000313" key="2">
    <source>
        <dbReference type="Proteomes" id="UP000016801"/>
    </source>
</evidence>
<dbReference type="OrthoDB" id="2013972at2759"/>
<accession>M1WB51</accession>
<dbReference type="VEuPathDB" id="FungiDB:CPUR_01518"/>
<name>M1WB51_CLAP2</name>
<dbReference type="EMBL" id="CAGA01000007">
    <property type="protein sequence ID" value="CCE28044.1"/>
    <property type="molecule type" value="Genomic_DNA"/>
</dbReference>
<protein>
    <recommendedName>
        <fullName evidence="3">Methyltransferase</fullName>
    </recommendedName>
</protein>
<evidence type="ECO:0008006" key="3">
    <source>
        <dbReference type="Google" id="ProtNLM"/>
    </source>
</evidence>
<comment type="caution">
    <text evidence="1">The sequence shown here is derived from an EMBL/GenBank/DDBJ whole genome shotgun (WGS) entry which is preliminary data.</text>
</comment>